<proteinExistence type="predicted"/>
<name>A0A6J7QBR4_9ZZZZ</name>
<sequence length="98" mass="11441">MNMEFGANSDAPQLNSGMSDLELRILDFERQWFRYSGAKESSIRELFDLTPPRYYEVLNALIDREAALLAQPMLIKRLRRLRDARTEERSAARLGLHK</sequence>
<accession>A0A6J7QBR4</accession>
<gene>
    <name evidence="1" type="ORF">UFOPK3948_00642</name>
    <name evidence="2" type="ORF">UFOPK4113_00510</name>
</gene>
<dbReference type="InterPro" id="IPR021678">
    <property type="entry name" value="DUF3263"/>
</dbReference>
<evidence type="ECO:0000313" key="1">
    <source>
        <dbReference type="EMBL" id="CAB4979179.1"/>
    </source>
</evidence>
<dbReference type="EMBL" id="CAFBOI010000063">
    <property type="protein sequence ID" value="CAB4979179.1"/>
    <property type="molecule type" value="Genomic_DNA"/>
</dbReference>
<organism evidence="2">
    <name type="scientific">freshwater metagenome</name>
    <dbReference type="NCBI Taxonomy" id="449393"/>
    <lineage>
        <taxon>unclassified sequences</taxon>
        <taxon>metagenomes</taxon>
        <taxon>ecological metagenomes</taxon>
    </lineage>
</organism>
<dbReference type="AlphaFoldDB" id="A0A6J7QBR4"/>
<dbReference type="EMBL" id="CAFBPL010000044">
    <property type="protein sequence ID" value="CAB5015097.1"/>
    <property type="molecule type" value="Genomic_DNA"/>
</dbReference>
<dbReference type="Pfam" id="PF11662">
    <property type="entry name" value="DUF3263"/>
    <property type="match status" value="1"/>
</dbReference>
<protein>
    <submittedName>
        <fullName evidence="2">Unannotated protein</fullName>
    </submittedName>
</protein>
<evidence type="ECO:0000313" key="2">
    <source>
        <dbReference type="EMBL" id="CAB5015097.1"/>
    </source>
</evidence>
<reference evidence="2" key="1">
    <citation type="submission" date="2020-05" db="EMBL/GenBank/DDBJ databases">
        <authorList>
            <person name="Chiriac C."/>
            <person name="Salcher M."/>
            <person name="Ghai R."/>
            <person name="Kavagutti S V."/>
        </authorList>
    </citation>
    <scope>NUCLEOTIDE SEQUENCE</scope>
</reference>